<dbReference type="Proteomes" id="UP000023152">
    <property type="component" value="Unassembled WGS sequence"/>
</dbReference>
<comment type="caution">
    <text evidence="2">The sequence shown here is derived from an EMBL/GenBank/DDBJ whole genome shotgun (WGS) entry which is preliminary data.</text>
</comment>
<keyword evidence="1" id="KW-0812">Transmembrane</keyword>
<evidence type="ECO:0000313" key="3">
    <source>
        <dbReference type="Proteomes" id="UP000023152"/>
    </source>
</evidence>
<evidence type="ECO:0000313" key="2">
    <source>
        <dbReference type="EMBL" id="ETO26261.1"/>
    </source>
</evidence>
<keyword evidence="3" id="KW-1185">Reference proteome</keyword>
<evidence type="ECO:0000256" key="1">
    <source>
        <dbReference type="SAM" id="Phobius"/>
    </source>
</evidence>
<dbReference type="EMBL" id="ASPP01007986">
    <property type="protein sequence ID" value="ETO26261.1"/>
    <property type="molecule type" value="Genomic_DNA"/>
</dbReference>
<feature type="transmembrane region" description="Helical" evidence="1">
    <location>
        <begin position="84"/>
        <end position="104"/>
    </location>
</feature>
<protein>
    <recommendedName>
        <fullName evidence="4">Transmembrane protein</fullName>
    </recommendedName>
</protein>
<dbReference type="AlphaFoldDB" id="X6NJV6"/>
<reference evidence="2 3" key="1">
    <citation type="journal article" date="2013" name="Curr. Biol.">
        <title>The Genome of the Foraminiferan Reticulomyxa filosa.</title>
        <authorList>
            <person name="Glockner G."/>
            <person name="Hulsmann N."/>
            <person name="Schleicher M."/>
            <person name="Noegel A.A."/>
            <person name="Eichinger L."/>
            <person name="Gallinger C."/>
            <person name="Pawlowski J."/>
            <person name="Sierra R."/>
            <person name="Euteneuer U."/>
            <person name="Pillet L."/>
            <person name="Moustafa A."/>
            <person name="Platzer M."/>
            <person name="Groth M."/>
            <person name="Szafranski K."/>
            <person name="Schliwa M."/>
        </authorList>
    </citation>
    <scope>NUCLEOTIDE SEQUENCE [LARGE SCALE GENOMIC DNA]</scope>
</reference>
<feature type="transmembrane region" description="Helical" evidence="1">
    <location>
        <begin position="110"/>
        <end position="127"/>
    </location>
</feature>
<proteinExistence type="predicted"/>
<sequence>MKEGQHYRKKKKKKKKKWNYPFLGTFLVDDLHQRETKKTENGLILMISELNFVLKVLHQSKSLYELSSRINETKMFLLNVQKTTISIATAFIFVHMVLYVQYLTNSESQKHNILLFDVIFTFFYLQYQKNNLFLLIKQQRQFFSICLNKNIVANRKRLTFKNLPFIKIFILCPNNSFIVLDNYKSFLFIFSMIRIATLCSFKEYISL</sequence>
<organism evidence="2 3">
    <name type="scientific">Reticulomyxa filosa</name>
    <dbReference type="NCBI Taxonomy" id="46433"/>
    <lineage>
        <taxon>Eukaryota</taxon>
        <taxon>Sar</taxon>
        <taxon>Rhizaria</taxon>
        <taxon>Retaria</taxon>
        <taxon>Foraminifera</taxon>
        <taxon>Monothalamids</taxon>
        <taxon>Reticulomyxidae</taxon>
        <taxon>Reticulomyxa</taxon>
    </lineage>
</organism>
<accession>X6NJV6</accession>
<feature type="transmembrane region" description="Helical" evidence="1">
    <location>
        <begin position="163"/>
        <end position="180"/>
    </location>
</feature>
<keyword evidence="1" id="KW-1133">Transmembrane helix</keyword>
<evidence type="ECO:0008006" key="4">
    <source>
        <dbReference type="Google" id="ProtNLM"/>
    </source>
</evidence>
<gene>
    <name evidence="2" type="ORF">RFI_10876</name>
</gene>
<name>X6NJV6_RETFI</name>
<keyword evidence="1" id="KW-0472">Membrane</keyword>